<evidence type="ECO:0000256" key="14">
    <source>
        <dbReference type="SAM" id="Phobius"/>
    </source>
</evidence>
<evidence type="ECO:0000256" key="1">
    <source>
        <dbReference type="ARBA" id="ARBA00002070"/>
    </source>
</evidence>
<keyword evidence="11 14" id="KW-0472">Membrane</keyword>
<comment type="subcellular location">
    <subcellularLocation>
        <location evidence="2">Membrane</location>
        <topology evidence="2">Multi-pass membrane protein</topology>
    </subcellularLocation>
    <subcellularLocation>
        <location evidence="13">Mitochondrion inner membrane</location>
        <topology evidence="13">Multi-pass membrane protein</topology>
    </subcellularLocation>
</comment>
<dbReference type="Gene3D" id="1.20.120.220">
    <property type="entry name" value="ATP synthase, F0 complex, subunit A"/>
    <property type="match status" value="1"/>
</dbReference>
<comment type="subunit">
    <text evidence="4">F-type ATPases have 2 components, CF(1) - the catalytic core - and CF(0) - the membrane proton channel. CF(1) has five subunits: alpha(3), beta(3), gamma(1), delta(1), epsilon(1). CF(0) has three main subunits: a, b and c.</text>
</comment>
<dbReference type="InterPro" id="IPR000568">
    <property type="entry name" value="ATP_synth_F0_asu"/>
</dbReference>
<dbReference type="Pfam" id="PF00119">
    <property type="entry name" value="ATP-synt_A"/>
    <property type="match status" value="1"/>
</dbReference>
<dbReference type="GO" id="GO:0045259">
    <property type="term" value="C:proton-transporting ATP synthase complex"/>
    <property type="evidence" value="ECO:0007669"/>
    <property type="project" value="UniProtKB-KW"/>
</dbReference>
<keyword evidence="7 14" id="KW-0812">Transmembrane</keyword>
<accession>A0A0M4KYX5</accession>
<keyword evidence="5" id="KW-0813">Transport</keyword>
<evidence type="ECO:0000256" key="4">
    <source>
        <dbReference type="ARBA" id="ARBA00011648"/>
    </source>
</evidence>
<feature type="transmembrane region" description="Helical" evidence="14">
    <location>
        <begin position="200"/>
        <end position="223"/>
    </location>
</feature>
<proteinExistence type="inferred from homology"/>
<dbReference type="PANTHER" id="PTHR11410:SF0">
    <property type="entry name" value="ATP SYNTHASE SUBUNIT A"/>
    <property type="match status" value="1"/>
</dbReference>
<dbReference type="PRINTS" id="PR00123">
    <property type="entry name" value="ATPASEA"/>
</dbReference>
<feature type="transmembrane region" description="Helical" evidence="14">
    <location>
        <begin position="99"/>
        <end position="119"/>
    </location>
</feature>
<reference evidence="15" key="1">
    <citation type="submission" date="2015-06" db="EMBL/GenBank/DDBJ databases">
        <title>Sequencing and characterization of the Megachile sculpturalis (Hymenoptera: Megachilidae) mitochondrial genome.</title>
        <authorList>
            <person name="Su J.T."/>
            <person name="Zhang Y."/>
            <person name="Gu P."/>
            <person name="He B."/>
            <person name="Huang Y.D."/>
        </authorList>
    </citation>
    <scope>NUCLEOTIDE SEQUENCE</scope>
</reference>
<evidence type="ECO:0000256" key="5">
    <source>
        <dbReference type="ARBA" id="ARBA00022448"/>
    </source>
</evidence>
<evidence type="ECO:0000256" key="9">
    <source>
        <dbReference type="ARBA" id="ARBA00022989"/>
    </source>
</evidence>
<keyword evidence="8" id="KW-0375">Hydrogen ion transport</keyword>
<geneLocation type="mitochondrion" evidence="15"/>
<evidence type="ECO:0000256" key="7">
    <source>
        <dbReference type="ARBA" id="ARBA00022692"/>
    </source>
</evidence>
<evidence type="ECO:0000256" key="12">
    <source>
        <dbReference type="ARBA" id="ARBA00023310"/>
    </source>
</evidence>
<keyword evidence="6" id="KW-0138">CF(0)</keyword>
<protein>
    <recommendedName>
        <fullName evidence="13">ATP synthase subunit a</fullName>
    </recommendedName>
</protein>
<evidence type="ECO:0000256" key="10">
    <source>
        <dbReference type="ARBA" id="ARBA00023065"/>
    </source>
</evidence>
<dbReference type="GO" id="GO:0005743">
    <property type="term" value="C:mitochondrial inner membrane"/>
    <property type="evidence" value="ECO:0007669"/>
    <property type="project" value="UniProtKB-SubCell"/>
</dbReference>
<dbReference type="InterPro" id="IPR045083">
    <property type="entry name" value="ATP_synth_F0_asu_bact/mt"/>
</dbReference>
<dbReference type="InterPro" id="IPR023011">
    <property type="entry name" value="ATP_synth_F0_asu_AS"/>
</dbReference>
<evidence type="ECO:0000256" key="13">
    <source>
        <dbReference type="RuleBase" id="RU004450"/>
    </source>
</evidence>
<evidence type="ECO:0000256" key="2">
    <source>
        <dbReference type="ARBA" id="ARBA00004141"/>
    </source>
</evidence>
<feature type="transmembrane region" description="Helical" evidence="14">
    <location>
        <begin position="170"/>
        <end position="194"/>
    </location>
</feature>
<gene>
    <name evidence="15" type="primary">ATP6</name>
</gene>
<evidence type="ECO:0000256" key="3">
    <source>
        <dbReference type="ARBA" id="ARBA00006810"/>
    </source>
</evidence>
<dbReference type="SUPFAM" id="SSF81336">
    <property type="entry name" value="F1F0 ATP synthase subunit A"/>
    <property type="match status" value="1"/>
</dbReference>
<dbReference type="CDD" id="cd00310">
    <property type="entry name" value="ATP-synt_Fo_a_6"/>
    <property type="match status" value="1"/>
</dbReference>
<comment type="similarity">
    <text evidence="3">Belongs to the ATPase A chain family.</text>
</comment>
<dbReference type="GO" id="GO:0046933">
    <property type="term" value="F:proton-transporting ATP synthase activity, rotational mechanism"/>
    <property type="evidence" value="ECO:0007669"/>
    <property type="project" value="TreeGrafter"/>
</dbReference>
<evidence type="ECO:0000256" key="6">
    <source>
        <dbReference type="ARBA" id="ARBA00022547"/>
    </source>
</evidence>
<name>A0A0M4KYX5_9HYME</name>
<sequence>MKLMNLFEIFDPSNSMSMSMNWFSILLILIIMPYMFWLSPNRVMILFNMFTMHMYQEFKMLTLKKYKINIIMFFNIMMLILIMNVTSLFPYIFNSTSQMSINLSIAFTMWTSFFIYSLWNKPLKIMAHMVPYNTPSSLMNFMSLIEFISKMIQPWTLSIRLTANMIAGHLLLTLISNFLMNYINILPLSVITIFMQNLLFILEFSVSIIQSYVFSILSLLYFIEMK</sequence>
<keyword evidence="10" id="KW-0406">Ion transport</keyword>
<dbReference type="EMBL" id="KT223644">
    <property type="protein sequence ID" value="ALD88447.1"/>
    <property type="molecule type" value="Genomic_DNA"/>
</dbReference>
<comment type="function">
    <text evidence="1">Mitochondrial membrane ATP synthase (F(1)F(0) ATP synthase or Complex V) produces ATP from ADP in the presence of a proton gradient across the membrane which is generated by electron transport complexes of the respiratory chain. F-type ATPases consist of two structural domains, F(1) - containing the extramembraneous catalytic core and F(0) - containing the membrane proton channel, linked together by a central stalk and a peripheral stalk. During catalysis, ATP synthesis in the catalytic domain of F(1) is coupled via a rotary mechanism of the central stalk subunits to proton translocation. Key component of the proton channel; it may play a direct role in the translocation of protons across the membrane.</text>
</comment>
<feature type="transmembrane region" description="Helical" evidence="14">
    <location>
        <begin position="20"/>
        <end position="47"/>
    </location>
</feature>
<dbReference type="AlphaFoldDB" id="A0A0M4KYX5"/>
<dbReference type="InterPro" id="IPR035908">
    <property type="entry name" value="F0_ATP_A_sf"/>
</dbReference>
<dbReference type="NCBIfam" id="TIGR01131">
    <property type="entry name" value="ATP_synt_6_or_A"/>
    <property type="match status" value="1"/>
</dbReference>
<keyword evidence="9 14" id="KW-1133">Transmembrane helix</keyword>
<feature type="transmembrane region" description="Helical" evidence="14">
    <location>
        <begin position="68"/>
        <end position="93"/>
    </location>
</feature>
<evidence type="ECO:0000256" key="11">
    <source>
        <dbReference type="ARBA" id="ARBA00023136"/>
    </source>
</evidence>
<evidence type="ECO:0000256" key="8">
    <source>
        <dbReference type="ARBA" id="ARBA00022781"/>
    </source>
</evidence>
<evidence type="ECO:0000313" key="15">
    <source>
        <dbReference type="EMBL" id="ALD88447.1"/>
    </source>
</evidence>
<keyword evidence="15" id="KW-0496">Mitochondrion</keyword>
<organism evidence="15">
    <name type="scientific">Megachile sculpturalis</name>
    <dbReference type="NCBI Taxonomy" id="1004196"/>
    <lineage>
        <taxon>Eukaryota</taxon>
        <taxon>Metazoa</taxon>
        <taxon>Ecdysozoa</taxon>
        <taxon>Arthropoda</taxon>
        <taxon>Hexapoda</taxon>
        <taxon>Insecta</taxon>
        <taxon>Pterygota</taxon>
        <taxon>Neoptera</taxon>
        <taxon>Endopterygota</taxon>
        <taxon>Hymenoptera</taxon>
        <taxon>Apocrita</taxon>
        <taxon>Aculeata</taxon>
        <taxon>Apoidea</taxon>
        <taxon>Anthophila</taxon>
        <taxon>Megachilidae</taxon>
        <taxon>Megachilinae</taxon>
        <taxon>Megachile</taxon>
    </lineage>
</organism>
<keyword evidence="12" id="KW-0066">ATP synthesis</keyword>
<dbReference type="PANTHER" id="PTHR11410">
    <property type="entry name" value="ATP SYNTHASE SUBUNIT A"/>
    <property type="match status" value="1"/>
</dbReference>
<dbReference type="PROSITE" id="PS00449">
    <property type="entry name" value="ATPASE_A"/>
    <property type="match status" value="1"/>
</dbReference>